<dbReference type="EMBL" id="LBRS01000001">
    <property type="protein sequence ID" value="KKQ02062.1"/>
    <property type="molecule type" value="Genomic_DNA"/>
</dbReference>
<evidence type="ECO:0000313" key="2">
    <source>
        <dbReference type="Proteomes" id="UP000034344"/>
    </source>
</evidence>
<dbReference type="AlphaFoldDB" id="A0A0G0E963"/>
<accession>A0A0G0E963</accession>
<name>A0A0G0E963_9BACT</name>
<organism evidence="1 2">
    <name type="scientific">Candidatus Roizmanbacteria bacterium GW2011_GWA2_36_23</name>
    <dbReference type="NCBI Taxonomy" id="1618480"/>
    <lineage>
        <taxon>Bacteria</taxon>
        <taxon>Candidatus Roizmaniibacteriota</taxon>
    </lineage>
</organism>
<evidence type="ECO:0000313" key="1">
    <source>
        <dbReference type="EMBL" id="KKQ02062.1"/>
    </source>
</evidence>
<comment type="caution">
    <text evidence="1">The sequence shown here is derived from an EMBL/GenBank/DDBJ whole genome shotgun (WGS) entry which is preliminary data.</text>
</comment>
<gene>
    <name evidence="1" type="ORF">US11_C0001G0021</name>
</gene>
<reference evidence="1 2" key="1">
    <citation type="journal article" date="2015" name="Nature">
        <title>rRNA introns, odd ribosomes, and small enigmatic genomes across a large radiation of phyla.</title>
        <authorList>
            <person name="Brown C.T."/>
            <person name="Hug L.A."/>
            <person name="Thomas B.C."/>
            <person name="Sharon I."/>
            <person name="Castelle C.J."/>
            <person name="Singh A."/>
            <person name="Wilkins M.J."/>
            <person name="Williams K.H."/>
            <person name="Banfield J.F."/>
        </authorList>
    </citation>
    <scope>NUCLEOTIDE SEQUENCE [LARGE SCALE GENOMIC DNA]</scope>
</reference>
<sequence length="124" mass="14799">MNITMIDSRLSNQLETFLGGTKEISFSSLISKKEKYNWIREILIRFDFRNLKKKERGVVRKYLKKISCYSDAQLTRLIKQYFKGKLMWRTYNRNIFPTKYTPHDIALLTLTDNAHSCLNSWARP</sequence>
<dbReference type="Proteomes" id="UP000034344">
    <property type="component" value="Unassembled WGS sequence"/>
</dbReference>
<dbReference type="STRING" id="1618480.US11_C0001G0021"/>
<proteinExistence type="predicted"/>
<protein>
    <submittedName>
        <fullName evidence="1">Uncharacterized protein</fullName>
    </submittedName>
</protein>